<accession>A0A7Z2VNU4</accession>
<dbReference type="KEGG" id="cheb:HH215_26975"/>
<dbReference type="RefSeq" id="WP_169282695.1">
    <property type="nucleotide sequence ID" value="NZ_CP051680.1"/>
</dbReference>
<protein>
    <submittedName>
        <fullName evidence="1">Uncharacterized protein</fullName>
    </submittedName>
</protein>
<dbReference type="AlphaFoldDB" id="A0A7Z2VNU4"/>
<dbReference type="EMBL" id="CP051680">
    <property type="protein sequence ID" value="QJD86446.1"/>
    <property type="molecule type" value="Genomic_DNA"/>
</dbReference>
<gene>
    <name evidence="1" type="ORF">HH215_26975</name>
</gene>
<proteinExistence type="predicted"/>
<dbReference type="Proteomes" id="UP000502248">
    <property type="component" value="Chromosome"/>
</dbReference>
<reference evidence="1 2" key="1">
    <citation type="submission" date="2020-04" db="EMBL/GenBank/DDBJ databases">
        <title>Genome sequencing of novel species.</title>
        <authorList>
            <person name="Heo J."/>
            <person name="Kim S.-J."/>
            <person name="Kim J.-S."/>
            <person name="Hong S.-B."/>
            <person name="Kwon S.-W."/>
        </authorList>
    </citation>
    <scope>NUCLEOTIDE SEQUENCE [LARGE SCALE GENOMIC DNA]</scope>
    <source>
        <strain evidence="1 2">MFER-1</strain>
    </source>
</reference>
<evidence type="ECO:0000313" key="2">
    <source>
        <dbReference type="Proteomes" id="UP000502248"/>
    </source>
</evidence>
<keyword evidence="2" id="KW-1185">Reference proteome</keyword>
<sequence>MAVRVYDDPQQFAEMMMRQLSENMEVIVQQKEKEGEPLLLEVGLDRNDPQNKLQVSLHNTFRTYMAGGDLNAAIDYLNSIVRCSDWVRAKGDVAELDPAYIYPAIRDERYVQEAGRDMGLLSEEYLPGLRVIFLEIKDSCTKIISESLLSHNPRLTEDRVKRLAYRNLRSAGWQESRLILQSPSRKSCFVEVYMDNSHPIECQFLNPAMAIGNVPRNFLIAYTNRKTALTMHSDERMETLQQALFLTEKSRFRDVVKRSCLLTPNPVSDRIYWISNGKATLLEKK</sequence>
<name>A0A7Z2VNU4_9BACL</name>
<evidence type="ECO:0000313" key="1">
    <source>
        <dbReference type="EMBL" id="QJD86446.1"/>
    </source>
</evidence>
<organism evidence="1 2">
    <name type="scientific">Cohnella herbarum</name>
    <dbReference type="NCBI Taxonomy" id="2728023"/>
    <lineage>
        <taxon>Bacteria</taxon>
        <taxon>Bacillati</taxon>
        <taxon>Bacillota</taxon>
        <taxon>Bacilli</taxon>
        <taxon>Bacillales</taxon>
        <taxon>Paenibacillaceae</taxon>
        <taxon>Cohnella</taxon>
    </lineage>
</organism>